<gene>
    <name evidence="1" type="ORF">GCM10011375_13050</name>
</gene>
<accession>A0ACB5PPL3</accession>
<protein>
    <submittedName>
        <fullName evidence="1">Uncharacterized protein</fullName>
    </submittedName>
</protein>
<evidence type="ECO:0000313" key="1">
    <source>
        <dbReference type="EMBL" id="GGF59258.1"/>
    </source>
</evidence>
<organism evidence="1 2">
    <name type="scientific">Hymenobacter qilianensis</name>
    <dbReference type="NCBI Taxonomy" id="1385715"/>
    <lineage>
        <taxon>Bacteria</taxon>
        <taxon>Pseudomonadati</taxon>
        <taxon>Bacteroidota</taxon>
        <taxon>Cytophagia</taxon>
        <taxon>Cytophagales</taxon>
        <taxon>Hymenobacteraceae</taxon>
        <taxon>Hymenobacter</taxon>
    </lineage>
</organism>
<sequence>MTSPHYPDGTVRALLATELVTEATRTALQERLDAPAYEPQFLEPATYDLLRAVAACLFPQPDRPDAPIELAPGVDQRLAAGRSDGWRYDIMPPDREAYRMGLGGINQTAQAVFQQEFRVLTSDEQASVLQLVQEGKAPGEAWETVPAERFFEEMLAELTELYYAHPLAQEEIGYVGMADATGWTRLGLNELEPREPEAISSQPGL</sequence>
<comment type="caution">
    <text evidence="1">The sequence shown here is derived from an EMBL/GenBank/DDBJ whole genome shotgun (WGS) entry which is preliminary data.</text>
</comment>
<dbReference type="EMBL" id="BMFN01000001">
    <property type="protein sequence ID" value="GGF59258.1"/>
    <property type="molecule type" value="Genomic_DNA"/>
</dbReference>
<reference evidence="1 2" key="1">
    <citation type="journal article" date="2019" name="Int. J. Syst. Evol. Microbiol.">
        <title>The Global Catalogue of Microorganisms (GCM) 10K type strain sequencing project: providing services to taxonomists for standard genome sequencing and annotation.</title>
        <authorList>
            <consortium name="The Broad Institute Genomics Platform"/>
            <consortium name="The Broad Institute Genome Sequencing Center for Infectious Disease"/>
            <person name="Wu L."/>
            <person name="Ma J."/>
        </authorList>
    </citation>
    <scope>NUCLEOTIDE SEQUENCE [LARGE SCALE GENOMIC DNA]</scope>
    <source>
        <strain evidence="1 2">CGMCC 1.12720</strain>
    </source>
</reference>
<keyword evidence="2" id="KW-1185">Reference proteome</keyword>
<evidence type="ECO:0000313" key="2">
    <source>
        <dbReference type="Proteomes" id="UP000605392"/>
    </source>
</evidence>
<proteinExistence type="predicted"/>
<dbReference type="Proteomes" id="UP000605392">
    <property type="component" value="Unassembled WGS sequence"/>
</dbReference>
<name>A0ACB5PPL3_9BACT</name>